<dbReference type="GO" id="GO:0004165">
    <property type="term" value="F:delta(3)-delta(2)-enoyl-CoA isomerase activity"/>
    <property type="evidence" value="ECO:0007669"/>
    <property type="project" value="UniProtKB-ARBA"/>
</dbReference>
<evidence type="ECO:0000313" key="6">
    <source>
        <dbReference type="EMBL" id="JAS27100.1"/>
    </source>
</evidence>
<gene>
    <name evidence="5" type="ORF">g.3049</name>
    <name evidence="6" type="ORF">g.3050</name>
    <name evidence="4" type="ORF">g.3051</name>
</gene>
<dbReference type="EMBL" id="GEDC01011336">
    <property type="protein sequence ID" value="JAS25962.1"/>
    <property type="molecule type" value="Transcribed_RNA"/>
</dbReference>
<dbReference type="Gene3D" id="1.10.12.10">
    <property type="entry name" value="Lyase 2-enoyl-coa Hydratase, Chain A, domain 2"/>
    <property type="match status" value="1"/>
</dbReference>
<evidence type="ECO:0008006" key="7">
    <source>
        <dbReference type="Google" id="ProtNLM"/>
    </source>
</evidence>
<dbReference type="Pfam" id="PF00378">
    <property type="entry name" value="ECH_1"/>
    <property type="match status" value="1"/>
</dbReference>
<dbReference type="InterPro" id="IPR014748">
    <property type="entry name" value="Enoyl-CoA_hydra_C"/>
</dbReference>
<evidence type="ECO:0000313" key="5">
    <source>
        <dbReference type="EMBL" id="JAS25962.1"/>
    </source>
</evidence>
<dbReference type="CDD" id="cd06558">
    <property type="entry name" value="crotonase-like"/>
    <property type="match status" value="1"/>
</dbReference>
<evidence type="ECO:0000256" key="1">
    <source>
        <dbReference type="ARBA" id="ARBA00004275"/>
    </source>
</evidence>
<dbReference type="EMBL" id="GEDC01022865">
    <property type="protein sequence ID" value="JAS14433.1"/>
    <property type="molecule type" value="Transcribed_RNA"/>
</dbReference>
<dbReference type="PANTHER" id="PTHR43684">
    <property type="match status" value="1"/>
</dbReference>
<sequence length="251" mass="27722">MALIQLDITNDNGIQLIKLNAQRTKNALTHQMYEGITNALNSADNDDSVMFSVITGCGEYFSSGTHLGFKSFNENGYNDYVERATAIVKNFVSAFINYSKLVIAVVNGPAIGIGVTILGLCDIVFASHRATFQLPFMKLGLCPEACSSYTFPRIMGPSKAGHLLYLGYKMNAEEAFNCGLVGHLFDDSQIDKIFVKLKLITTFPKNSLSTSKKLLRGWNKELLHEVNEKEMVQVAQCLKSDTFINALLSKL</sequence>
<accession>A0A1B6CM18</accession>
<organism evidence="4">
    <name type="scientific">Clastoptera arizonana</name>
    <name type="common">Arizona spittle bug</name>
    <dbReference type="NCBI Taxonomy" id="38151"/>
    <lineage>
        <taxon>Eukaryota</taxon>
        <taxon>Metazoa</taxon>
        <taxon>Ecdysozoa</taxon>
        <taxon>Arthropoda</taxon>
        <taxon>Hexapoda</taxon>
        <taxon>Insecta</taxon>
        <taxon>Pterygota</taxon>
        <taxon>Neoptera</taxon>
        <taxon>Paraneoptera</taxon>
        <taxon>Hemiptera</taxon>
        <taxon>Auchenorrhyncha</taxon>
        <taxon>Cercopoidea</taxon>
        <taxon>Clastopteridae</taxon>
        <taxon>Clastoptera</taxon>
    </lineage>
</organism>
<evidence type="ECO:0000313" key="4">
    <source>
        <dbReference type="EMBL" id="JAS14433.1"/>
    </source>
</evidence>
<comment type="subcellular location">
    <subcellularLocation>
        <location evidence="1">Peroxisome</location>
    </subcellularLocation>
</comment>
<dbReference type="InterPro" id="IPR001753">
    <property type="entry name" value="Enoyl-CoA_hydra/iso"/>
</dbReference>
<dbReference type="SUPFAM" id="SSF52096">
    <property type="entry name" value="ClpP/crotonase"/>
    <property type="match status" value="1"/>
</dbReference>
<dbReference type="EMBL" id="GEDC01010198">
    <property type="protein sequence ID" value="JAS27100.1"/>
    <property type="molecule type" value="Transcribed_RNA"/>
</dbReference>
<dbReference type="InterPro" id="IPR051053">
    <property type="entry name" value="ECH/Chromodomain_protein"/>
</dbReference>
<dbReference type="GO" id="GO:0005777">
    <property type="term" value="C:peroxisome"/>
    <property type="evidence" value="ECO:0007669"/>
    <property type="project" value="UniProtKB-SubCell"/>
</dbReference>
<dbReference type="InterPro" id="IPR029045">
    <property type="entry name" value="ClpP/crotonase-like_dom_sf"/>
</dbReference>
<keyword evidence="3" id="KW-0413">Isomerase</keyword>
<evidence type="ECO:0000256" key="2">
    <source>
        <dbReference type="ARBA" id="ARBA00023140"/>
    </source>
</evidence>
<dbReference type="AlphaFoldDB" id="A0A1B6CM18"/>
<name>A0A1B6CM18_9HEMI</name>
<dbReference type="Gene3D" id="3.90.226.10">
    <property type="entry name" value="2-enoyl-CoA Hydratase, Chain A, domain 1"/>
    <property type="match status" value="1"/>
</dbReference>
<dbReference type="PANTHER" id="PTHR43684:SF1">
    <property type="entry name" value="ENOYL-COA DELTA ISOMERASE 2"/>
    <property type="match status" value="1"/>
</dbReference>
<evidence type="ECO:0000256" key="3">
    <source>
        <dbReference type="ARBA" id="ARBA00023235"/>
    </source>
</evidence>
<proteinExistence type="predicted"/>
<keyword evidence="2" id="KW-0576">Peroxisome</keyword>
<protein>
    <recommendedName>
        <fullName evidence="7">Enoyl-CoA delta isomerase 2, mitochondrial</fullName>
    </recommendedName>
</protein>
<reference evidence="4" key="1">
    <citation type="submission" date="2015-12" db="EMBL/GenBank/DDBJ databases">
        <title>De novo transcriptome assembly of four potential Pierce s Disease insect vectors from Arizona vineyards.</title>
        <authorList>
            <person name="Tassone E.E."/>
        </authorList>
    </citation>
    <scope>NUCLEOTIDE SEQUENCE</scope>
</reference>